<accession>A0A072U4X8</accession>
<reference evidence="6 9" key="2">
    <citation type="journal article" date="2014" name="BMC Genomics">
        <title>An improved genome release (version Mt4.0) for the model legume Medicago truncatula.</title>
        <authorList>
            <person name="Tang H."/>
            <person name="Krishnakumar V."/>
            <person name="Bidwell S."/>
            <person name="Rosen B."/>
            <person name="Chan A."/>
            <person name="Zhou S."/>
            <person name="Gentzbittel L."/>
            <person name="Childs K.L."/>
            <person name="Yandell M."/>
            <person name="Gundlach H."/>
            <person name="Mayer K.F."/>
            <person name="Schwartz D.C."/>
            <person name="Town C.D."/>
        </authorList>
    </citation>
    <scope>GENOME REANNOTATION</scope>
    <source>
        <strain evidence="6">A17</strain>
        <strain evidence="8 9">cv. Jemalong A17</strain>
    </source>
</reference>
<dbReference type="Gene3D" id="1.20.1250.20">
    <property type="entry name" value="MFS general substrate transporter like domains"/>
    <property type="match status" value="1"/>
</dbReference>
<proteinExistence type="predicted"/>
<organism evidence="6 9">
    <name type="scientific">Medicago truncatula</name>
    <name type="common">Barrel medic</name>
    <name type="synonym">Medicago tribuloides</name>
    <dbReference type="NCBI Taxonomy" id="3880"/>
    <lineage>
        <taxon>Eukaryota</taxon>
        <taxon>Viridiplantae</taxon>
        <taxon>Streptophyta</taxon>
        <taxon>Embryophyta</taxon>
        <taxon>Tracheophyta</taxon>
        <taxon>Spermatophyta</taxon>
        <taxon>Magnoliopsida</taxon>
        <taxon>eudicotyledons</taxon>
        <taxon>Gunneridae</taxon>
        <taxon>Pentapetalae</taxon>
        <taxon>rosids</taxon>
        <taxon>fabids</taxon>
        <taxon>Fabales</taxon>
        <taxon>Fabaceae</taxon>
        <taxon>Papilionoideae</taxon>
        <taxon>50 kb inversion clade</taxon>
        <taxon>NPAAA clade</taxon>
        <taxon>Hologalegina</taxon>
        <taxon>IRL clade</taxon>
        <taxon>Trifolieae</taxon>
        <taxon>Medicago</taxon>
    </lineage>
</organism>
<feature type="transmembrane region" description="Helical" evidence="5">
    <location>
        <begin position="12"/>
        <end position="30"/>
    </location>
</feature>
<reference evidence="6 9" key="1">
    <citation type="journal article" date="2011" name="Nature">
        <title>The Medicago genome provides insight into the evolution of rhizobial symbioses.</title>
        <authorList>
            <person name="Young N.D."/>
            <person name="Debelle F."/>
            <person name="Oldroyd G.E."/>
            <person name="Geurts R."/>
            <person name="Cannon S.B."/>
            <person name="Udvardi M.K."/>
            <person name="Benedito V.A."/>
            <person name="Mayer K.F."/>
            <person name="Gouzy J."/>
            <person name="Schoof H."/>
            <person name="Van de Peer Y."/>
            <person name="Proost S."/>
            <person name="Cook D.R."/>
            <person name="Meyers B.C."/>
            <person name="Spannagl M."/>
            <person name="Cheung F."/>
            <person name="De Mita S."/>
            <person name="Krishnakumar V."/>
            <person name="Gundlach H."/>
            <person name="Zhou S."/>
            <person name="Mudge J."/>
            <person name="Bharti A.K."/>
            <person name="Murray J.D."/>
            <person name="Naoumkina M.A."/>
            <person name="Rosen B."/>
            <person name="Silverstein K.A."/>
            <person name="Tang H."/>
            <person name="Rombauts S."/>
            <person name="Zhao P.X."/>
            <person name="Zhou P."/>
            <person name="Barbe V."/>
            <person name="Bardou P."/>
            <person name="Bechner M."/>
            <person name="Bellec A."/>
            <person name="Berger A."/>
            <person name="Berges H."/>
            <person name="Bidwell S."/>
            <person name="Bisseling T."/>
            <person name="Choisne N."/>
            <person name="Couloux A."/>
            <person name="Denny R."/>
            <person name="Deshpande S."/>
            <person name="Dai X."/>
            <person name="Doyle J.J."/>
            <person name="Dudez A.M."/>
            <person name="Farmer A.D."/>
            <person name="Fouteau S."/>
            <person name="Franken C."/>
            <person name="Gibelin C."/>
            <person name="Gish J."/>
            <person name="Goldstein S."/>
            <person name="Gonzalez A.J."/>
            <person name="Green P.J."/>
            <person name="Hallab A."/>
            <person name="Hartog M."/>
            <person name="Hua A."/>
            <person name="Humphray S.J."/>
            <person name="Jeong D.H."/>
            <person name="Jing Y."/>
            <person name="Jocker A."/>
            <person name="Kenton S.M."/>
            <person name="Kim D.J."/>
            <person name="Klee K."/>
            <person name="Lai H."/>
            <person name="Lang C."/>
            <person name="Lin S."/>
            <person name="Macmil S.L."/>
            <person name="Magdelenat G."/>
            <person name="Matthews L."/>
            <person name="McCorrison J."/>
            <person name="Monaghan E.L."/>
            <person name="Mun J.H."/>
            <person name="Najar F.Z."/>
            <person name="Nicholson C."/>
            <person name="Noirot C."/>
            <person name="O'Bleness M."/>
            <person name="Paule C.R."/>
            <person name="Poulain J."/>
            <person name="Prion F."/>
            <person name="Qin B."/>
            <person name="Qu C."/>
            <person name="Retzel E.F."/>
            <person name="Riddle C."/>
            <person name="Sallet E."/>
            <person name="Samain S."/>
            <person name="Samson N."/>
            <person name="Sanders I."/>
            <person name="Saurat O."/>
            <person name="Scarpelli C."/>
            <person name="Schiex T."/>
            <person name="Segurens B."/>
            <person name="Severin A.J."/>
            <person name="Sherrier D.J."/>
            <person name="Shi R."/>
            <person name="Sims S."/>
            <person name="Singer S.R."/>
            <person name="Sinharoy S."/>
            <person name="Sterck L."/>
            <person name="Viollet A."/>
            <person name="Wang B.B."/>
            <person name="Wang K."/>
            <person name="Wang M."/>
            <person name="Wang X."/>
            <person name="Warfsmann J."/>
            <person name="Weissenbach J."/>
            <person name="White D.D."/>
            <person name="White J.D."/>
            <person name="Wiley G.B."/>
            <person name="Wincker P."/>
            <person name="Xing Y."/>
            <person name="Yang L."/>
            <person name="Yao Z."/>
            <person name="Ying F."/>
            <person name="Zhai J."/>
            <person name="Zhou L."/>
            <person name="Zuber A."/>
            <person name="Denarie J."/>
            <person name="Dixon R.A."/>
            <person name="May G.D."/>
            <person name="Schwartz D.C."/>
            <person name="Rogers J."/>
            <person name="Quetier F."/>
            <person name="Town C.D."/>
            <person name="Roe B.A."/>
        </authorList>
    </citation>
    <scope>NUCLEOTIDE SEQUENCE [LARGE SCALE GENOMIC DNA]</scope>
    <source>
        <strain evidence="6">A17</strain>
        <strain evidence="8 9">cv. Jemalong A17</strain>
    </source>
</reference>
<evidence type="ECO:0000313" key="9">
    <source>
        <dbReference type="Proteomes" id="UP000002051"/>
    </source>
</evidence>
<dbReference type="HOGENOM" id="CLU_2458255_0_0_1"/>
<sequence length="89" mass="10032">MVYIQDNLGWSLGFGLCVVTTLVSVFFFSSSDYRIYRHKKPQGNAILELGKVFVASLLKWKCQLSSRAEDYYQHVFASSAASANTRAKD</sequence>
<dbReference type="Proteomes" id="UP000002051">
    <property type="component" value="Chromosome 8"/>
</dbReference>
<dbReference type="EMBL" id="CM001224">
    <property type="protein sequence ID" value="KEH20865.1"/>
    <property type="molecule type" value="Genomic_DNA"/>
</dbReference>
<dbReference type="EnsemblPlants" id="KEH20865">
    <property type="protein sequence ID" value="KEH20865"/>
    <property type="gene ID" value="MTR_8g091275"/>
</dbReference>
<dbReference type="Proteomes" id="UP000265566">
    <property type="component" value="Chromosome 8"/>
</dbReference>
<keyword evidence="3 5" id="KW-1133">Transmembrane helix</keyword>
<evidence type="ECO:0000313" key="7">
    <source>
        <dbReference type="EMBL" id="RHN42956.1"/>
    </source>
</evidence>
<dbReference type="EMBL" id="PSQE01000008">
    <property type="protein sequence ID" value="RHN42956.1"/>
    <property type="molecule type" value="Genomic_DNA"/>
</dbReference>
<reference evidence="7" key="4">
    <citation type="journal article" date="2018" name="Nat. Plants">
        <title>Whole-genome landscape of Medicago truncatula symbiotic genes.</title>
        <authorList>
            <person name="Pecrix Y."/>
            <person name="Gamas P."/>
            <person name="Carrere S."/>
        </authorList>
    </citation>
    <scope>NUCLEOTIDE SEQUENCE</scope>
    <source>
        <tissue evidence="7">Leaves</tissue>
    </source>
</reference>
<dbReference type="Gramene" id="rna49467">
    <property type="protein sequence ID" value="RHN42956.1"/>
    <property type="gene ID" value="gene49467"/>
</dbReference>
<gene>
    <name evidence="6" type="ordered locus">MTR_8g091275</name>
    <name evidence="7" type="ORF">MtrunA17_Chr8g0382601</name>
</gene>
<dbReference type="GO" id="GO:0022857">
    <property type="term" value="F:transmembrane transporter activity"/>
    <property type="evidence" value="ECO:0007669"/>
    <property type="project" value="InterPro"/>
</dbReference>
<comment type="subcellular location">
    <subcellularLocation>
        <location evidence="1">Membrane</location>
        <topology evidence="1">Multi-pass membrane protein</topology>
    </subcellularLocation>
</comment>
<dbReference type="Pfam" id="PF00854">
    <property type="entry name" value="PTR2"/>
    <property type="match status" value="1"/>
</dbReference>
<dbReference type="InterPro" id="IPR036259">
    <property type="entry name" value="MFS_trans_sf"/>
</dbReference>
<keyword evidence="4 5" id="KW-0472">Membrane</keyword>
<protein>
    <submittedName>
        <fullName evidence="6">Peptide/nitrate transporter</fullName>
    </submittedName>
    <submittedName>
        <fullName evidence="7">Putative proton-dependent oligopeptide transporter family</fullName>
    </submittedName>
</protein>
<keyword evidence="9" id="KW-1185">Reference proteome</keyword>
<evidence type="ECO:0000256" key="4">
    <source>
        <dbReference type="ARBA" id="ARBA00023136"/>
    </source>
</evidence>
<dbReference type="AlphaFoldDB" id="A0A072U4X8"/>
<evidence type="ECO:0000256" key="1">
    <source>
        <dbReference type="ARBA" id="ARBA00004141"/>
    </source>
</evidence>
<evidence type="ECO:0000256" key="5">
    <source>
        <dbReference type="SAM" id="Phobius"/>
    </source>
</evidence>
<reference evidence="8" key="3">
    <citation type="submission" date="2015-04" db="UniProtKB">
        <authorList>
            <consortium name="EnsemblPlants"/>
        </authorList>
    </citation>
    <scope>IDENTIFICATION</scope>
    <source>
        <strain evidence="8">cv. Jemalong A17</strain>
    </source>
</reference>
<dbReference type="InterPro" id="IPR000109">
    <property type="entry name" value="POT_fam"/>
</dbReference>
<dbReference type="GO" id="GO:0016020">
    <property type="term" value="C:membrane"/>
    <property type="evidence" value="ECO:0007669"/>
    <property type="project" value="UniProtKB-SubCell"/>
</dbReference>
<name>A0A072U4X8_MEDTR</name>
<dbReference type="STRING" id="3880.A0A072U4X8"/>
<evidence type="ECO:0000256" key="2">
    <source>
        <dbReference type="ARBA" id="ARBA00022692"/>
    </source>
</evidence>
<evidence type="ECO:0000313" key="8">
    <source>
        <dbReference type="EnsemblPlants" id="KEH20865"/>
    </source>
</evidence>
<keyword evidence="2 5" id="KW-0812">Transmembrane</keyword>
<evidence type="ECO:0000256" key="3">
    <source>
        <dbReference type="ARBA" id="ARBA00022989"/>
    </source>
</evidence>
<evidence type="ECO:0000313" key="6">
    <source>
        <dbReference type="EMBL" id="KEH20865.1"/>
    </source>
</evidence>